<sequence length="175" mass="20275">MAKDKVQAIADWPVPQKVKDIQSFLGFCNFYHWFIYSYSNITIPLTWLTRKDVQWNWGPKAQKVFEDLKETFTQALVLTHWEPDCPIMIETDTSNYAIAAILCITLSNGELHPVTFLSRILTGAELNYDTHDKELLAISEAFKLWHYYLEGAANPINIITNHKNLEYFSTTKILT</sequence>
<proteinExistence type="predicted"/>
<evidence type="ECO:0000313" key="3">
    <source>
        <dbReference type="EMBL" id="KTB33029.1"/>
    </source>
</evidence>
<name>A0A0W0F9P7_MONRR</name>
<dbReference type="AlphaFoldDB" id="A0A0W0F9P7"/>
<dbReference type="InterPro" id="IPR041577">
    <property type="entry name" value="RT_RNaseH_2"/>
</dbReference>
<keyword evidence="1" id="KW-0511">Multifunctional enzyme</keyword>
<evidence type="ECO:0000259" key="2">
    <source>
        <dbReference type="Pfam" id="PF17919"/>
    </source>
</evidence>
<comment type="caution">
    <text evidence="3">The sequence shown here is derived from an EMBL/GenBank/DDBJ whole genome shotgun (WGS) entry which is preliminary data.</text>
</comment>
<dbReference type="SUPFAM" id="SSF56672">
    <property type="entry name" value="DNA/RNA polymerases"/>
    <property type="match status" value="1"/>
</dbReference>
<dbReference type="Proteomes" id="UP000054988">
    <property type="component" value="Unassembled WGS sequence"/>
</dbReference>
<evidence type="ECO:0000313" key="4">
    <source>
        <dbReference type="Proteomes" id="UP000054988"/>
    </source>
</evidence>
<dbReference type="CDD" id="cd09274">
    <property type="entry name" value="RNase_HI_RT_Ty3"/>
    <property type="match status" value="1"/>
</dbReference>
<dbReference type="PANTHER" id="PTHR37984:SF5">
    <property type="entry name" value="PROTEIN NYNRIN-LIKE"/>
    <property type="match status" value="1"/>
</dbReference>
<dbReference type="PANTHER" id="PTHR37984">
    <property type="entry name" value="PROTEIN CBG26694"/>
    <property type="match status" value="1"/>
</dbReference>
<dbReference type="FunFam" id="3.30.70.270:FF:000020">
    <property type="entry name" value="Transposon Tf2-6 polyprotein-like Protein"/>
    <property type="match status" value="1"/>
</dbReference>
<dbReference type="Gene3D" id="3.30.70.270">
    <property type="match status" value="1"/>
</dbReference>
<dbReference type="Pfam" id="PF17919">
    <property type="entry name" value="RT_RNaseH_2"/>
    <property type="match status" value="1"/>
</dbReference>
<dbReference type="EMBL" id="LATX01002192">
    <property type="protein sequence ID" value="KTB33029.1"/>
    <property type="molecule type" value="Genomic_DNA"/>
</dbReference>
<dbReference type="InterPro" id="IPR043502">
    <property type="entry name" value="DNA/RNA_pol_sf"/>
</dbReference>
<dbReference type="GO" id="GO:0003824">
    <property type="term" value="F:catalytic activity"/>
    <property type="evidence" value="ECO:0007669"/>
    <property type="project" value="UniProtKB-KW"/>
</dbReference>
<reference evidence="3 4" key="1">
    <citation type="submission" date="2015-12" db="EMBL/GenBank/DDBJ databases">
        <title>Draft genome sequence of Moniliophthora roreri, the causal agent of frosty pod rot of cacao.</title>
        <authorList>
            <person name="Aime M.C."/>
            <person name="Diaz-Valderrama J.R."/>
            <person name="Kijpornyongpan T."/>
            <person name="Phillips-Mora W."/>
        </authorList>
    </citation>
    <scope>NUCLEOTIDE SEQUENCE [LARGE SCALE GENOMIC DNA]</scope>
    <source>
        <strain evidence="3 4">MCA 2952</strain>
    </source>
</reference>
<dbReference type="eggNOG" id="KOG0017">
    <property type="taxonomic scope" value="Eukaryota"/>
</dbReference>
<accession>A0A0W0F9P7</accession>
<organism evidence="3 4">
    <name type="scientific">Moniliophthora roreri</name>
    <name type="common">Frosty pod rot fungus</name>
    <name type="synonym">Monilia roreri</name>
    <dbReference type="NCBI Taxonomy" id="221103"/>
    <lineage>
        <taxon>Eukaryota</taxon>
        <taxon>Fungi</taxon>
        <taxon>Dikarya</taxon>
        <taxon>Basidiomycota</taxon>
        <taxon>Agaricomycotina</taxon>
        <taxon>Agaricomycetes</taxon>
        <taxon>Agaricomycetidae</taxon>
        <taxon>Agaricales</taxon>
        <taxon>Marasmiineae</taxon>
        <taxon>Marasmiaceae</taxon>
        <taxon>Moniliophthora</taxon>
    </lineage>
</organism>
<gene>
    <name evidence="3" type="ORF">WG66_14357</name>
</gene>
<protein>
    <recommendedName>
        <fullName evidence="2">Reverse transcriptase/retrotransposon-derived protein RNase H-like domain-containing protein</fullName>
    </recommendedName>
</protein>
<feature type="domain" description="Reverse transcriptase/retrotransposon-derived protein RNase H-like" evidence="2">
    <location>
        <begin position="57"/>
        <end position="154"/>
    </location>
</feature>
<evidence type="ECO:0000256" key="1">
    <source>
        <dbReference type="ARBA" id="ARBA00023268"/>
    </source>
</evidence>
<dbReference type="InterPro" id="IPR043128">
    <property type="entry name" value="Rev_trsase/Diguanyl_cyclase"/>
</dbReference>
<dbReference type="InterPro" id="IPR050951">
    <property type="entry name" value="Retrovirus_Pol_polyprotein"/>
</dbReference>